<organism evidence="1 2">
    <name type="scientific">Gemmiger formicilis</name>
    <dbReference type="NCBI Taxonomy" id="745368"/>
    <lineage>
        <taxon>Bacteria</taxon>
        <taxon>Bacillati</taxon>
        <taxon>Bacillota</taxon>
        <taxon>Clostridia</taxon>
        <taxon>Eubacteriales</taxon>
        <taxon>Gemmiger</taxon>
    </lineage>
</organism>
<gene>
    <name evidence="1" type="ORF">SAMN02745178_01635</name>
</gene>
<name>A0A1T4XBF5_9FIRM</name>
<keyword evidence="2" id="KW-1185">Reference proteome</keyword>
<dbReference type="EMBL" id="FUYF01000008">
    <property type="protein sequence ID" value="SKA86833.1"/>
    <property type="molecule type" value="Genomic_DNA"/>
</dbReference>
<proteinExistence type="predicted"/>
<dbReference type="Pfam" id="PF19595">
    <property type="entry name" value="DUF6100"/>
    <property type="match status" value="1"/>
</dbReference>
<dbReference type="AlphaFoldDB" id="A0A1T4XBF5"/>
<dbReference type="InterPro" id="IPR046082">
    <property type="entry name" value="DUF6100"/>
</dbReference>
<dbReference type="Proteomes" id="UP000190286">
    <property type="component" value="Unassembled WGS sequence"/>
</dbReference>
<dbReference type="GeneID" id="93338095"/>
<dbReference type="RefSeq" id="WP_078784560.1">
    <property type="nucleotide sequence ID" value="NZ_FUYF01000008.1"/>
</dbReference>
<dbReference type="OrthoDB" id="1895026at2"/>
<protein>
    <submittedName>
        <fullName evidence="1">Uncharacterized protein</fullName>
    </submittedName>
</protein>
<sequence>MNPDVLLNRIRLEQRGLIDIHKKLYEMEHLLPVPDPMQFAKTAESAALLSEKSTAHLRNMFFSVSNEPPIYYYPKAAEVQGIRVWADTNYLRVLLPALLPDKKKRDGCKFLLLPLQAALVQSGSLPHFSDCVICVEHIYDRNLPIKAVRDYDNLELKAVIDVIATFCLTDDTGALCDSFQTTRFGYSSSTVITVMPKNCFSAWLNAPESAENRPPLFPKIS</sequence>
<reference evidence="1 2" key="1">
    <citation type="submission" date="2017-02" db="EMBL/GenBank/DDBJ databases">
        <authorList>
            <person name="Peterson S.W."/>
        </authorList>
    </citation>
    <scope>NUCLEOTIDE SEQUENCE [LARGE SCALE GENOMIC DNA]</scope>
    <source>
        <strain evidence="1 2">ATCC 27749</strain>
    </source>
</reference>
<accession>A0A1T4XBF5</accession>
<evidence type="ECO:0000313" key="2">
    <source>
        <dbReference type="Proteomes" id="UP000190286"/>
    </source>
</evidence>
<evidence type="ECO:0000313" key="1">
    <source>
        <dbReference type="EMBL" id="SKA86833.1"/>
    </source>
</evidence>